<feature type="domain" description="Methyltransferase type 11" evidence="4">
    <location>
        <begin position="39"/>
        <end position="131"/>
    </location>
</feature>
<dbReference type="GO" id="GO:0008168">
    <property type="term" value="F:methyltransferase activity"/>
    <property type="evidence" value="ECO:0007669"/>
    <property type="project" value="UniProtKB-KW"/>
</dbReference>
<feature type="compositionally biased region" description="Polar residues" evidence="3">
    <location>
        <begin position="192"/>
        <end position="207"/>
    </location>
</feature>
<dbReference type="PANTHER" id="PTHR44068:SF11">
    <property type="entry name" value="GERANYL DIPHOSPHATE 2-C-METHYLTRANSFERASE"/>
    <property type="match status" value="1"/>
</dbReference>
<evidence type="ECO:0000256" key="3">
    <source>
        <dbReference type="SAM" id="MobiDB-lite"/>
    </source>
</evidence>
<dbReference type="EMBL" id="JADCNN020000008">
    <property type="protein sequence ID" value="MBM6996116.1"/>
    <property type="molecule type" value="Genomic_DNA"/>
</dbReference>
<feature type="coiled-coil region" evidence="2">
    <location>
        <begin position="62"/>
        <end position="89"/>
    </location>
</feature>
<reference evidence="5 6" key="1">
    <citation type="submission" date="2021-01" db="EMBL/GenBank/DDBJ databases">
        <title>Paenibacillus sp.nov. isolated from the rhizosphere soil of tomato plant.</title>
        <authorList>
            <person name="Thin K.K."/>
            <person name="Zhang X."/>
            <person name="He S."/>
        </authorList>
    </citation>
    <scope>NUCLEOTIDE SEQUENCE [LARGE SCALE GENOMIC DNA]</scope>
    <source>
        <strain evidence="5 6">DXFW5</strain>
    </source>
</reference>
<protein>
    <submittedName>
        <fullName evidence="5">Class I SAM-dependent methyltransferase</fullName>
    </submittedName>
</protein>
<gene>
    <name evidence="5" type="ORF">IM700_010710</name>
</gene>
<evidence type="ECO:0000313" key="5">
    <source>
        <dbReference type="EMBL" id="MBM6996116.1"/>
    </source>
</evidence>
<organism evidence="5 6">
    <name type="scientific">Paenibacillus rhizolycopersici</name>
    <dbReference type="NCBI Taxonomy" id="2780073"/>
    <lineage>
        <taxon>Bacteria</taxon>
        <taxon>Bacillati</taxon>
        <taxon>Bacillota</taxon>
        <taxon>Bacilli</taxon>
        <taxon>Bacillales</taxon>
        <taxon>Paenibacillaceae</taxon>
        <taxon>Paenibacillus</taxon>
    </lineage>
</organism>
<keyword evidence="2" id="KW-0175">Coiled coil</keyword>
<sequence>MNYHEIIAAVGEGSAHPGGYQGTVDFIQSVGIVPGMRVLEVGCGTGRTACLLAQLGAQVTAMDQSVIMLEKAERRAQQQQLQIEWIQGDITAIPLRSDTYDAVIAESVTVFAADPVKAFREYHRVLRKGGEAWDRELYRTQPHPALEREMRELYGNPHLPDAAAWMRMMQDAGFRSVRPWVPGTGADDSENPGPNTTQGQGGKNSSFDWQNAWDPHRFLDLEALQDPAVRTFFKENEAFLQRYRNHLSHGVFIAEKY</sequence>
<dbReference type="Pfam" id="PF08241">
    <property type="entry name" value="Methyltransf_11"/>
    <property type="match status" value="1"/>
</dbReference>
<proteinExistence type="predicted"/>
<accession>A0ABS2H5Y4</accession>
<dbReference type="CDD" id="cd02440">
    <property type="entry name" value="AdoMet_MTases"/>
    <property type="match status" value="1"/>
</dbReference>
<dbReference type="Proteomes" id="UP001516620">
    <property type="component" value="Unassembled WGS sequence"/>
</dbReference>
<evidence type="ECO:0000256" key="1">
    <source>
        <dbReference type="ARBA" id="ARBA00022679"/>
    </source>
</evidence>
<keyword evidence="6" id="KW-1185">Reference proteome</keyword>
<dbReference type="Gene3D" id="3.40.50.150">
    <property type="entry name" value="Vaccinia Virus protein VP39"/>
    <property type="match status" value="1"/>
</dbReference>
<dbReference type="RefSeq" id="WP_193416924.1">
    <property type="nucleotide sequence ID" value="NZ_JADCNN020000008.1"/>
</dbReference>
<dbReference type="InterPro" id="IPR029063">
    <property type="entry name" value="SAM-dependent_MTases_sf"/>
</dbReference>
<name>A0ABS2H5Y4_9BACL</name>
<evidence type="ECO:0000256" key="2">
    <source>
        <dbReference type="SAM" id="Coils"/>
    </source>
</evidence>
<dbReference type="GO" id="GO:0032259">
    <property type="term" value="P:methylation"/>
    <property type="evidence" value="ECO:0007669"/>
    <property type="project" value="UniProtKB-KW"/>
</dbReference>
<keyword evidence="1" id="KW-0808">Transferase</keyword>
<dbReference type="PANTHER" id="PTHR44068">
    <property type="entry name" value="ZGC:194242"/>
    <property type="match status" value="1"/>
</dbReference>
<evidence type="ECO:0000313" key="6">
    <source>
        <dbReference type="Proteomes" id="UP001516620"/>
    </source>
</evidence>
<dbReference type="InterPro" id="IPR050447">
    <property type="entry name" value="Erg6_SMT_methyltransf"/>
</dbReference>
<feature type="region of interest" description="Disordered" evidence="3">
    <location>
        <begin position="179"/>
        <end position="207"/>
    </location>
</feature>
<keyword evidence="5" id="KW-0489">Methyltransferase</keyword>
<comment type="caution">
    <text evidence="5">The sequence shown here is derived from an EMBL/GenBank/DDBJ whole genome shotgun (WGS) entry which is preliminary data.</text>
</comment>
<evidence type="ECO:0000259" key="4">
    <source>
        <dbReference type="Pfam" id="PF08241"/>
    </source>
</evidence>
<dbReference type="InterPro" id="IPR013216">
    <property type="entry name" value="Methyltransf_11"/>
</dbReference>
<dbReference type="SUPFAM" id="SSF53335">
    <property type="entry name" value="S-adenosyl-L-methionine-dependent methyltransferases"/>
    <property type="match status" value="1"/>
</dbReference>